<evidence type="ECO:0000259" key="1">
    <source>
        <dbReference type="Pfam" id="PF13750"/>
    </source>
</evidence>
<evidence type="ECO:0000313" key="2">
    <source>
        <dbReference type="EMBL" id="MFD1193200.1"/>
    </source>
</evidence>
<sequence>MKAMDFVVRPAMGATRRGRLDADSTTSVIDVSAGAEVSFNIRQFELKAYDKVGSDLHVSLADGRVIVLKGYFGEDESAVARLFISADGYLSEVILREGADGVLYAQYGPTEAWGKWSPHEDLVFLNDDEILAPLGVDDEGGDNEVSMLGAGLLLGGGGLGAAGGVAALAAGSVAAGALLGNGDAPQPGPRPVPAQPDVPVEQIPSGPRLPTVNERDPIVRGGADTPSIGISGTADPAAQVEVTIGDKVVVTRPDQNGNWQVVFEGDNFPRDGTYPVDVEVTQPGGGKIDLTGPSVVIDTTPPELRFTEGTVSAGHVVNADNHRDGVEISGTSEADARIAVTIGNVTHEETANGQGQWSVRFTPAELPEGDYTRDVTVTATDGYGNSASFRDTVRVDTIPDPIVIQSWLVAGDGVVNRAEAAGDLIVTGTSTPGNTLTLALFNGTSTITRSVPVQGDGTWRVTYPAGSGEHEATLTATTSDHAGNIGRATAAIRVDTLHHLTIDAAPLGTNNVINADAADAGVMLRGTTQPGSRVEVRFGSITRQAVVADDGTWSARFAGSDFARDEYDATFNVTARDAAGNVDMASRTVRVDTVVDVTIDDGIGRDGLINDAVRQAGVRITGTTDPGAEVWVKVGDVTKQAEVDGAGLWRVRFETADLPEGQGSLAVSATATDAARNSNSANRTVTLDTEVRDFNWTSTGVAADGVINGDDAGDGLFVTGQVEPGSRVMVTLDGVEHEARVLGDGRWSVRFSPSEIRSGEYVTELRAVATDRAQNVDEIRQSVRVDTRLNLLELAGPVTGDNTINFDEARDGFAVTGRVEALPGVTQRSTVQVEFQGQFYQASVDAAGNWRAFIPGADVPQGNHVLDMVVHARDAAGNEGRLTQVLTIDTDMPTNPIVASYTRDAAGIRSVSIELTGDQITLTEIEADGDMTPVENVAMAIAPLGETLHSFGHVAPGGGFVGDHLPDGSNLLITATDTAGNASGTFLAFDALSTSVIDLSGPIAAGSRIDAIDLTFAEDSTLTLTEAQILALSPDQRSLTIHGGSDDSVTLTGALRDGTEVVEGRNYAVYSMGEARVIVDEDVRIF</sequence>
<comment type="caution">
    <text evidence="2">The sequence shown here is derived from an EMBL/GenBank/DDBJ whole genome shotgun (WGS) entry which is preliminary data.</text>
</comment>
<evidence type="ECO:0000313" key="3">
    <source>
        <dbReference type="Proteomes" id="UP001597151"/>
    </source>
</evidence>
<accession>A0ABW3T7Y7</accession>
<protein>
    <submittedName>
        <fullName evidence="2">Ig-like domain-containing protein</fullName>
    </submittedName>
</protein>
<reference evidence="3" key="1">
    <citation type="journal article" date="2019" name="Int. J. Syst. Evol. Microbiol.">
        <title>The Global Catalogue of Microorganisms (GCM) 10K type strain sequencing project: providing services to taxonomists for standard genome sequencing and annotation.</title>
        <authorList>
            <consortium name="The Broad Institute Genomics Platform"/>
            <consortium name="The Broad Institute Genome Sequencing Center for Infectious Disease"/>
            <person name="Wu L."/>
            <person name="Ma J."/>
        </authorList>
    </citation>
    <scope>NUCLEOTIDE SEQUENCE [LARGE SCALE GENOMIC DNA]</scope>
    <source>
        <strain evidence="3">CCUG 55328</strain>
    </source>
</reference>
<dbReference type="InterPro" id="IPR013783">
    <property type="entry name" value="Ig-like_fold"/>
</dbReference>
<feature type="domain" description="Ig-like" evidence="1">
    <location>
        <begin position="356"/>
        <end position="489"/>
    </location>
</feature>
<dbReference type="Gene3D" id="2.60.40.10">
    <property type="entry name" value="Immunoglobulins"/>
    <property type="match status" value="7"/>
</dbReference>
<dbReference type="Pfam" id="PF13750">
    <property type="entry name" value="Big_3_3"/>
    <property type="match status" value="1"/>
</dbReference>
<dbReference type="NCBIfam" id="NF033510">
    <property type="entry name" value="Ca_tandemer"/>
    <property type="match status" value="6"/>
</dbReference>
<organism evidence="2 3">
    <name type="scientific">Seohaeicola saemankumensis</name>
    <dbReference type="NCBI Taxonomy" id="481181"/>
    <lineage>
        <taxon>Bacteria</taxon>
        <taxon>Pseudomonadati</taxon>
        <taxon>Pseudomonadota</taxon>
        <taxon>Alphaproteobacteria</taxon>
        <taxon>Rhodobacterales</taxon>
        <taxon>Roseobacteraceae</taxon>
        <taxon>Seohaeicola</taxon>
    </lineage>
</organism>
<keyword evidence="3" id="KW-1185">Reference proteome</keyword>
<gene>
    <name evidence="2" type="ORF">ACFQ3C_00775</name>
</gene>
<dbReference type="EMBL" id="JBHTKR010000001">
    <property type="protein sequence ID" value="MFD1193200.1"/>
    <property type="molecule type" value="Genomic_DNA"/>
</dbReference>
<name>A0ABW3T7Y7_9RHOB</name>
<dbReference type="Proteomes" id="UP001597151">
    <property type="component" value="Unassembled WGS sequence"/>
</dbReference>
<dbReference type="InterPro" id="IPR022038">
    <property type="entry name" value="Ig-like_bact"/>
</dbReference>
<proteinExistence type="predicted"/>